<evidence type="ECO:0000313" key="3">
    <source>
        <dbReference type="Proteomes" id="UP001359559"/>
    </source>
</evidence>
<protein>
    <submittedName>
        <fullName evidence="2">Uncharacterized protein</fullName>
    </submittedName>
</protein>
<comment type="caution">
    <text evidence="2">The sequence shown here is derived from an EMBL/GenBank/DDBJ whole genome shotgun (WGS) entry which is preliminary data.</text>
</comment>
<feature type="transmembrane region" description="Helical" evidence="1">
    <location>
        <begin position="6"/>
        <end position="29"/>
    </location>
</feature>
<feature type="transmembrane region" description="Helical" evidence="1">
    <location>
        <begin position="57"/>
        <end position="78"/>
    </location>
</feature>
<sequence>MTVIISSYLISILVYWRVSLLYFIVWLIYGKQIQGKQSEIENTLSLSRVYAFREKQIGFILQAALGIFRSIVFVIVGVTRNHFGVAGSDG</sequence>
<keyword evidence="1" id="KW-0812">Transmembrane</keyword>
<keyword evidence="1" id="KW-0472">Membrane</keyword>
<keyword evidence="1" id="KW-1133">Transmembrane helix</keyword>
<evidence type="ECO:0000256" key="1">
    <source>
        <dbReference type="SAM" id="Phobius"/>
    </source>
</evidence>
<name>A0AAN9IVV5_CLITE</name>
<organism evidence="2 3">
    <name type="scientific">Clitoria ternatea</name>
    <name type="common">Butterfly pea</name>
    <dbReference type="NCBI Taxonomy" id="43366"/>
    <lineage>
        <taxon>Eukaryota</taxon>
        <taxon>Viridiplantae</taxon>
        <taxon>Streptophyta</taxon>
        <taxon>Embryophyta</taxon>
        <taxon>Tracheophyta</taxon>
        <taxon>Spermatophyta</taxon>
        <taxon>Magnoliopsida</taxon>
        <taxon>eudicotyledons</taxon>
        <taxon>Gunneridae</taxon>
        <taxon>Pentapetalae</taxon>
        <taxon>rosids</taxon>
        <taxon>fabids</taxon>
        <taxon>Fabales</taxon>
        <taxon>Fabaceae</taxon>
        <taxon>Papilionoideae</taxon>
        <taxon>50 kb inversion clade</taxon>
        <taxon>NPAAA clade</taxon>
        <taxon>indigoferoid/millettioid clade</taxon>
        <taxon>Phaseoleae</taxon>
        <taxon>Clitoria</taxon>
    </lineage>
</organism>
<gene>
    <name evidence="2" type="ORF">RJT34_21784</name>
</gene>
<accession>A0AAN9IVV5</accession>
<keyword evidence="3" id="KW-1185">Reference proteome</keyword>
<reference evidence="2 3" key="1">
    <citation type="submission" date="2024-01" db="EMBL/GenBank/DDBJ databases">
        <title>The genomes of 5 underutilized Papilionoideae crops provide insights into root nodulation and disease resistance.</title>
        <authorList>
            <person name="Yuan L."/>
        </authorList>
    </citation>
    <scope>NUCLEOTIDE SEQUENCE [LARGE SCALE GENOMIC DNA]</scope>
    <source>
        <strain evidence="2">LY-2023</strain>
        <tissue evidence="2">Leaf</tissue>
    </source>
</reference>
<dbReference type="Proteomes" id="UP001359559">
    <property type="component" value="Unassembled WGS sequence"/>
</dbReference>
<evidence type="ECO:0000313" key="2">
    <source>
        <dbReference type="EMBL" id="KAK7286644.1"/>
    </source>
</evidence>
<dbReference type="AlphaFoldDB" id="A0AAN9IVV5"/>
<proteinExistence type="predicted"/>
<dbReference type="EMBL" id="JAYKXN010000005">
    <property type="protein sequence ID" value="KAK7286644.1"/>
    <property type="molecule type" value="Genomic_DNA"/>
</dbReference>